<dbReference type="EMBL" id="HBFL01004950">
    <property type="protein sequence ID" value="CAD8763519.1"/>
    <property type="molecule type" value="Transcribed_RNA"/>
</dbReference>
<evidence type="ECO:0000313" key="1">
    <source>
        <dbReference type="EMBL" id="CAD8763519.1"/>
    </source>
</evidence>
<protein>
    <submittedName>
        <fullName evidence="1">Uncharacterized protein</fullName>
    </submittedName>
</protein>
<organism evidence="1">
    <name type="scientific">Pseudo-nitzschia delicatissima</name>
    <dbReference type="NCBI Taxonomy" id="44447"/>
    <lineage>
        <taxon>Eukaryota</taxon>
        <taxon>Sar</taxon>
        <taxon>Stramenopiles</taxon>
        <taxon>Ochrophyta</taxon>
        <taxon>Bacillariophyta</taxon>
        <taxon>Bacillariophyceae</taxon>
        <taxon>Bacillariophycidae</taxon>
        <taxon>Bacillariales</taxon>
        <taxon>Bacillariaceae</taxon>
        <taxon>Pseudo-nitzschia</taxon>
    </lineage>
</organism>
<gene>
    <name evidence="1" type="ORF">PDEL1432_LOCUS3560</name>
</gene>
<dbReference type="AlphaFoldDB" id="A0A7S0UI77"/>
<accession>A0A7S0UI77</accession>
<proteinExistence type="predicted"/>
<reference evidence="1" key="1">
    <citation type="submission" date="2021-01" db="EMBL/GenBank/DDBJ databases">
        <authorList>
            <person name="Corre E."/>
            <person name="Pelletier E."/>
            <person name="Niang G."/>
            <person name="Scheremetjew M."/>
            <person name="Finn R."/>
            <person name="Kale V."/>
            <person name="Holt S."/>
            <person name="Cochrane G."/>
            <person name="Meng A."/>
            <person name="Brown T."/>
            <person name="Cohen L."/>
        </authorList>
    </citation>
    <scope>NUCLEOTIDE SEQUENCE</scope>
    <source>
        <strain evidence="1">UNC1205</strain>
    </source>
</reference>
<sequence>MNIANTANTNCTSILVHPSRKTTRRRSHKRVVSFNSMAEVCILERSSASDDEEDIDSSELWWRSRDYREMKKLCLSTAQRKLDSDPTFDDDADCECRGLERLLDSTSKSLVTNSISAIVREQTRQRLDGEEGQESDFALAELYGVYSRHSAIRARRLALFDAREARKIIRSDWHKKLQQENSQRQQQRYSPLTIESRLKSSHRHSLERLPLQQNIKITLATMVTRRRRAWI</sequence>
<name>A0A7S0UI77_9STRA</name>